<keyword evidence="2" id="KW-0539">Nucleus</keyword>
<feature type="compositionally biased region" description="Polar residues" evidence="3">
    <location>
        <begin position="283"/>
        <end position="294"/>
    </location>
</feature>
<accession>A0ABP0GMU2</accession>
<feature type="compositionally biased region" description="Acidic residues" evidence="3">
    <location>
        <begin position="137"/>
        <end position="151"/>
    </location>
</feature>
<dbReference type="EMBL" id="CAWYQH010000130">
    <property type="protein sequence ID" value="CAK8692683.1"/>
    <property type="molecule type" value="Genomic_DNA"/>
</dbReference>
<evidence type="ECO:0000259" key="4">
    <source>
        <dbReference type="Pfam" id="PF00808"/>
    </source>
</evidence>
<feature type="compositionally biased region" description="Polar residues" evidence="3">
    <location>
        <begin position="458"/>
        <end position="468"/>
    </location>
</feature>
<feature type="region of interest" description="Disordered" evidence="3">
    <location>
        <begin position="386"/>
        <end position="422"/>
    </location>
</feature>
<dbReference type="PANTHER" id="PTHR10252:SF5">
    <property type="entry name" value="DR1-ASSOCIATED COREPRESSOR"/>
    <property type="match status" value="1"/>
</dbReference>
<dbReference type="CDD" id="cd22906">
    <property type="entry name" value="HFD_DRAP1"/>
    <property type="match status" value="1"/>
</dbReference>
<dbReference type="SUPFAM" id="SSF47113">
    <property type="entry name" value="Histone-fold"/>
    <property type="match status" value="1"/>
</dbReference>
<feature type="compositionally biased region" description="Polar residues" evidence="3">
    <location>
        <begin position="402"/>
        <end position="422"/>
    </location>
</feature>
<feature type="region of interest" description="Disordered" evidence="3">
    <location>
        <begin position="251"/>
        <end position="294"/>
    </location>
</feature>
<reference evidence="5 6" key="1">
    <citation type="submission" date="2024-02" db="EMBL/GenBank/DDBJ databases">
        <authorList>
            <person name="Daric V."/>
            <person name="Darras S."/>
        </authorList>
    </citation>
    <scope>NUCLEOTIDE SEQUENCE [LARGE SCALE GENOMIC DNA]</scope>
</reference>
<feature type="compositionally biased region" description="Basic and acidic residues" evidence="3">
    <location>
        <begin position="259"/>
        <end position="268"/>
    </location>
</feature>
<feature type="domain" description="Transcription factor CBF/NF-Y/archaeal histone" evidence="4">
    <location>
        <begin position="10"/>
        <end position="74"/>
    </location>
</feature>
<protein>
    <recommendedName>
        <fullName evidence="4">Transcription factor CBF/NF-Y/archaeal histone domain-containing protein</fullName>
    </recommendedName>
</protein>
<name>A0ABP0GMU2_CLALP</name>
<evidence type="ECO:0000256" key="3">
    <source>
        <dbReference type="SAM" id="MobiDB-lite"/>
    </source>
</evidence>
<organism evidence="5 6">
    <name type="scientific">Clavelina lepadiformis</name>
    <name type="common">Light-bulb sea squirt</name>
    <name type="synonym">Ascidia lepadiformis</name>
    <dbReference type="NCBI Taxonomy" id="159417"/>
    <lineage>
        <taxon>Eukaryota</taxon>
        <taxon>Metazoa</taxon>
        <taxon>Chordata</taxon>
        <taxon>Tunicata</taxon>
        <taxon>Ascidiacea</taxon>
        <taxon>Aplousobranchia</taxon>
        <taxon>Clavelinidae</taxon>
        <taxon>Clavelina</taxon>
    </lineage>
</organism>
<feature type="region of interest" description="Disordered" evidence="3">
    <location>
        <begin position="91"/>
        <end position="195"/>
    </location>
</feature>
<feature type="compositionally biased region" description="Basic residues" evidence="3">
    <location>
        <begin position="113"/>
        <end position="133"/>
    </location>
</feature>
<feature type="compositionally biased region" description="Polar residues" evidence="3">
    <location>
        <begin position="159"/>
        <end position="189"/>
    </location>
</feature>
<dbReference type="Gene3D" id="1.10.20.10">
    <property type="entry name" value="Histone, subunit A"/>
    <property type="match status" value="1"/>
</dbReference>
<evidence type="ECO:0000313" key="5">
    <source>
        <dbReference type="EMBL" id="CAK8692683.1"/>
    </source>
</evidence>
<feature type="region of interest" description="Disordered" evidence="3">
    <location>
        <begin position="458"/>
        <end position="480"/>
    </location>
</feature>
<sequence>MPSKKKKYNARFPPARIKKIMQTDDEIGKVAAAVPVLISKCLEMFLSSILSHAGEVTKAKRAKTMSTSHLKECIMNESMFDFLKDVVASVPDRQNEEEPSTSALSSMEEQRRSTRKRNAKTSKKRFKLGKRPHRDNEEEEEEENPESEESDLESRDSSNGLCPSFSSPAYSNSQLHHQQSLPSTSSNVPPENKASFHIPLDDLISVEKVPLLKSEDDTLHIATTDSADEEKPAHENHLQTMHSLTSFEGDSFVTNGEPEAQHPMDLSKDSQPPSQRNEVHGNHLSTTGKLVKQTTVKCGPPGTAKPTSQGSNQPVINPVAHVPMVGTPPIIPSPLNMTHLYSPVSLLTPPIVGVPGTTRDLSSSIPQGGMLSFLYSAYPGDVPVPGFPPDLHPKSRKIAGTESRTSDAPCSPGKQQSSNSNILYPYNPVAEHYKRIATSSMSHPYLPKVVPNTPLVLTPNTVPNQVSVPSRLDDDEDYDA</sequence>
<comment type="subcellular location">
    <subcellularLocation>
        <location evidence="1">Nucleus</location>
    </subcellularLocation>
</comment>
<dbReference type="PANTHER" id="PTHR10252">
    <property type="entry name" value="HISTONE-LIKE TRANSCRIPTION FACTOR CCAAT-RELATED"/>
    <property type="match status" value="1"/>
</dbReference>
<gene>
    <name evidence="5" type="ORF">CVLEPA_LOCUS25933</name>
</gene>
<dbReference type="Proteomes" id="UP001642483">
    <property type="component" value="Unassembled WGS sequence"/>
</dbReference>
<evidence type="ECO:0000256" key="2">
    <source>
        <dbReference type="ARBA" id="ARBA00023242"/>
    </source>
</evidence>
<comment type="caution">
    <text evidence="5">The sequence shown here is derived from an EMBL/GenBank/DDBJ whole genome shotgun (WGS) entry which is preliminary data.</text>
</comment>
<proteinExistence type="predicted"/>
<dbReference type="InterPro" id="IPR003958">
    <property type="entry name" value="CBFA_NFYB_domain"/>
</dbReference>
<dbReference type="Pfam" id="PF00808">
    <property type="entry name" value="CBFD_NFYB_HMF"/>
    <property type="match status" value="1"/>
</dbReference>
<keyword evidence="6" id="KW-1185">Reference proteome</keyword>
<evidence type="ECO:0000313" key="6">
    <source>
        <dbReference type="Proteomes" id="UP001642483"/>
    </source>
</evidence>
<dbReference type="InterPro" id="IPR009072">
    <property type="entry name" value="Histone-fold"/>
</dbReference>
<dbReference type="InterPro" id="IPR050568">
    <property type="entry name" value="Transcr_DNA_Rep_Reg"/>
</dbReference>
<evidence type="ECO:0000256" key="1">
    <source>
        <dbReference type="ARBA" id="ARBA00004123"/>
    </source>
</evidence>